<dbReference type="Pfam" id="PF00583">
    <property type="entry name" value="Acetyltransf_1"/>
    <property type="match status" value="1"/>
</dbReference>
<dbReference type="InterPro" id="IPR052523">
    <property type="entry name" value="Trichothecene_AcTrans"/>
</dbReference>
<protein>
    <recommendedName>
        <fullName evidence="1">N-acetyltransferase domain-containing protein</fullName>
    </recommendedName>
</protein>
<dbReference type="PROSITE" id="PS51186">
    <property type="entry name" value="GNAT"/>
    <property type="match status" value="1"/>
</dbReference>
<dbReference type="Gene3D" id="3.40.630.30">
    <property type="match status" value="1"/>
</dbReference>
<accession>A0ABR3GXD1</accession>
<dbReference type="PANTHER" id="PTHR42791">
    <property type="entry name" value="GNAT FAMILY ACETYLTRANSFERASE"/>
    <property type="match status" value="1"/>
</dbReference>
<proteinExistence type="predicted"/>
<dbReference type="PANTHER" id="PTHR42791:SF16">
    <property type="entry name" value="N-ACETYLTRANSFERASE DOMAIN-CONTAINING PROTEIN"/>
    <property type="match status" value="1"/>
</dbReference>
<evidence type="ECO:0000313" key="3">
    <source>
        <dbReference type="Proteomes" id="UP001447188"/>
    </source>
</evidence>
<sequence>MPSHKLNIQVREATVKDLNRVADISSLAFLNNALFDNLNPRRHEYFESFRYTRLRYARNAMLKPSTRLLVAETNAGEIVGYAIWERLGDDPIAQRVKAERDGIRLRLERFLVNITDRINSYIAPDPSADPIAATRLRIASNKLEKLHWDTAERKTRWHLHWLGVDPQHQRRGVGRQLAQWGLDRAIEDRVWAGIESSAVGEKLYTSMGFKVIGDRLPCIEGINMGTVMAWEPKR</sequence>
<evidence type="ECO:0000313" key="2">
    <source>
        <dbReference type="EMBL" id="KAL0640607.1"/>
    </source>
</evidence>
<dbReference type="CDD" id="cd04301">
    <property type="entry name" value="NAT_SF"/>
    <property type="match status" value="1"/>
</dbReference>
<dbReference type="InterPro" id="IPR016181">
    <property type="entry name" value="Acyl_CoA_acyltransferase"/>
</dbReference>
<comment type="caution">
    <text evidence="2">The sequence shown here is derived from an EMBL/GenBank/DDBJ whole genome shotgun (WGS) entry which is preliminary data.</text>
</comment>
<feature type="domain" description="N-acetyltransferase" evidence="1">
    <location>
        <begin position="8"/>
        <end position="233"/>
    </location>
</feature>
<dbReference type="EMBL" id="JBBBZM010000002">
    <property type="protein sequence ID" value="KAL0640607.1"/>
    <property type="molecule type" value="Genomic_DNA"/>
</dbReference>
<dbReference type="InterPro" id="IPR000182">
    <property type="entry name" value="GNAT_dom"/>
</dbReference>
<gene>
    <name evidence="2" type="ORF">Q9L58_000271</name>
</gene>
<evidence type="ECO:0000259" key="1">
    <source>
        <dbReference type="PROSITE" id="PS51186"/>
    </source>
</evidence>
<dbReference type="SUPFAM" id="SSF55729">
    <property type="entry name" value="Acyl-CoA N-acyltransferases (Nat)"/>
    <property type="match status" value="1"/>
</dbReference>
<reference evidence="2 3" key="1">
    <citation type="submission" date="2024-02" db="EMBL/GenBank/DDBJ databases">
        <title>Discinaceae phylogenomics.</title>
        <authorList>
            <person name="Dirks A.C."/>
            <person name="James T.Y."/>
        </authorList>
    </citation>
    <scope>NUCLEOTIDE SEQUENCE [LARGE SCALE GENOMIC DNA]</scope>
    <source>
        <strain evidence="2 3">ACD0624</strain>
    </source>
</reference>
<name>A0ABR3GXD1_9PEZI</name>
<keyword evidence="3" id="KW-1185">Reference proteome</keyword>
<organism evidence="2 3">
    <name type="scientific">Discina gigas</name>
    <dbReference type="NCBI Taxonomy" id="1032678"/>
    <lineage>
        <taxon>Eukaryota</taxon>
        <taxon>Fungi</taxon>
        <taxon>Dikarya</taxon>
        <taxon>Ascomycota</taxon>
        <taxon>Pezizomycotina</taxon>
        <taxon>Pezizomycetes</taxon>
        <taxon>Pezizales</taxon>
        <taxon>Discinaceae</taxon>
        <taxon>Discina</taxon>
    </lineage>
</organism>
<dbReference type="Proteomes" id="UP001447188">
    <property type="component" value="Unassembled WGS sequence"/>
</dbReference>